<proteinExistence type="predicted"/>
<dbReference type="InterPro" id="IPR011672">
    <property type="entry name" value="DUF1614"/>
</dbReference>
<accession>A0A9D1LQK0</accession>
<keyword evidence="1" id="KW-0812">Transmembrane</keyword>
<comment type="caution">
    <text evidence="2">The sequence shown here is derived from an EMBL/GenBank/DDBJ whole genome shotgun (WGS) entry which is preliminary data.</text>
</comment>
<evidence type="ECO:0000313" key="3">
    <source>
        <dbReference type="Proteomes" id="UP000824123"/>
    </source>
</evidence>
<dbReference type="AlphaFoldDB" id="A0A9D1LQK0"/>
<feature type="transmembrane region" description="Helical" evidence="1">
    <location>
        <begin position="33"/>
        <end position="50"/>
    </location>
</feature>
<evidence type="ECO:0000313" key="2">
    <source>
        <dbReference type="EMBL" id="HIU46201.1"/>
    </source>
</evidence>
<feature type="transmembrane region" description="Helical" evidence="1">
    <location>
        <begin position="87"/>
        <end position="104"/>
    </location>
</feature>
<keyword evidence="1" id="KW-1133">Transmembrane helix</keyword>
<feature type="transmembrane region" description="Helical" evidence="1">
    <location>
        <begin position="110"/>
        <end position="130"/>
    </location>
</feature>
<evidence type="ECO:0000256" key="1">
    <source>
        <dbReference type="SAM" id="Phobius"/>
    </source>
</evidence>
<dbReference type="EMBL" id="DVNK01000024">
    <property type="protein sequence ID" value="HIU46201.1"/>
    <property type="molecule type" value="Genomic_DNA"/>
</dbReference>
<feature type="transmembrane region" description="Helical" evidence="1">
    <location>
        <begin position="137"/>
        <end position="154"/>
    </location>
</feature>
<feature type="transmembrane region" description="Helical" evidence="1">
    <location>
        <begin position="6"/>
        <end position="24"/>
    </location>
</feature>
<dbReference type="Proteomes" id="UP000824123">
    <property type="component" value="Unassembled WGS sequence"/>
</dbReference>
<protein>
    <submittedName>
        <fullName evidence="2">DUF1614 domain-containing protein</fullName>
    </submittedName>
</protein>
<organism evidence="2 3">
    <name type="scientific">Candidatus Fimadaptatus faecigallinarum</name>
    <dbReference type="NCBI Taxonomy" id="2840814"/>
    <lineage>
        <taxon>Bacteria</taxon>
        <taxon>Bacillati</taxon>
        <taxon>Bacillota</taxon>
        <taxon>Clostridia</taxon>
        <taxon>Eubacteriales</taxon>
        <taxon>Candidatus Fimadaptatus</taxon>
    </lineage>
</organism>
<reference evidence="2" key="2">
    <citation type="journal article" date="2021" name="PeerJ">
        <title>Extensive microbial diversity within the chicken gut microbiome revealed by metagenomics and culture.</title>
        <authorList>
            <person name="Gilroy R."/>
            <person name="Ravi A."/>
            <person name="Getino M."/>
            <person name="Pursley I."/>
            <person name="Horton D.L."/>
            <person name="Alikhan N.F."/>
            <person name="Baker D."/>
            <person name="Gharbi K."/>
            <person name="Hall N."/>
            <person name="Watson M."/>
            <person name="Adriaenssens E.M."/>
            <person name="Foster-Nyarko E."/>
            <person name="Jarju S."/>
            <person name="Secka A."/>
            <person name="Antonio M."/>
            <person name="Oren A."/>
            <person name="Chaudhuri R.R."/>
            <person name="La Ragione R."/>
            <person name="Hildebrand F."/>
            <person name="Pallen M.J."/>
        </authorList>
    </citation>
    <scope>NUCLEOTIDE SEQUENCE</scope>
    <source>
        <strain evidence="2">ChiSxjej2B14-8506</strain>
    </source>
</reference>
<name>A0A9D1LQK0_9FIRM</name>
<gene>
    <name evidence="2" type="ORF">IAC59_02960</name>
</gene>
<dbReference type="Pfam" id="PF07758">
    <property type="entry name" value="DUF1614"/>
    <property type="match status" value="1"/>
</dbReference>
<sequence length="220" mass="23062">MSVGLTLLVIVTILVLLGVCRGVLDKMGLTDRQALALTAALFIGGLIPDIPLGGNVYVNLGGAVIPLGICVYLLVRAGTAKERVRALVGAVATGLLVYWLGRFMPDEPEAIVIDPNYVYGLVGGLTAYLLGRSRRGAFVAGVLGVMGADIYQAIELRAAGINQALHLGGAGALDVILISGLTGVVLAELVGELIERVTRGAQRDESRVFEHGHIRRKDGQ</sequence>
<feature type="transmembrane region" description="Helical" evidence="1">
    <location>
        <begin position="166"/>
        <end position="190"/>
    </location>
</feature>
<reference evidence="2" key="1">
    <citation type="submission" date="2020-10" db="EMBL/GenBank/DDBJ databases">
        <authorList>
            <person name="Gilroy R."/>
        </authorList>
    </citation>
    <scope>NUCLEOTIDE SEQUENCE</scope>
    <source>
        <strain evidence="2">ChiSxjej2B14-8506</strain>
    </source>
</reference>
<feature type="transmembrane region" description="Helical" evidence="1">
    <location>
        <begin position="56"/>
        <end position="75"/>
    </location>
</feature>
<keyword evidence="1" id="KW-0472">Membrane</keyword>